<dbReference type="FunFam" id="3.40.50.12780:FF:000001">
    <property type="entry name" value="Acetyl-coenzyme A synthetase"/>
    <property type="match status" value="1"/>
</dbReference>
<feature type="domain" description="Acetyl-coenzyme A synthetase N-terminal" evidence="9">
    <location>
        <begin position="70"/>
        <end position="126"/>
    </location>
</feature>
<keyword evidence="2 5" id="KW-0436">Ligase</keyword>
<dbReference type="PANTHER" id="PTHR24095">
    <property type="entry name" value="ACETYL-COENZYME A SYNTHETASE"/>
    <property type="match status" value="1"/>
</dbReference>
<evidence type="ECO:0000256" key="3">
    <source>
        <dbReference type="ARBA" id="ARBA00022741"/>
    </source>
</evidence>
<dbReference type="InterPro" id="IPR032387">
    <property type="entry name" value="ACAS_N"/>
</dbReference>
<evidence type="ECO:0000256" key="1">
    <source>
        <dbReference type="ARBA" id="ARBA00006432"/>
    </source>
</evidence>
<dbReference type="EMBL" id="AAXT01000003">
    <property type="protein sequence ID" value="EDO06318.1"/>
    <property type="molecule type" value="Genomic_DNA"/>
</dbReference>
<dbReference type="InParanoid" id="A7ATQ7"/>
<dbReference type="STRING" id="5865.A7ATQ7"/>
<dbReference type="VEuPathDB" id="PiroplasmaDB:BBOV_II003630"/>
<dbReference type="CDD" id="cd05966">
    <property type="entry name" value="ACS"/>
    <property type="match status" value="1"/>
</dbReference>
<comment type="similarity">
    <text evidence="1 5">Belongs to the ATP-dependent AMP-binding enzyme family.</text>
</comment>
<dbReference type="NCBIfam" id="NF001208">
    <property type="entry name" value="PRK00174.1"/>
    <property type="match status" value="1"/>
</dbReference>
<feature type="compositionally biased region" description="Polar residues" evidence="6">
    <location>
        <begin position="15"/>
        <end position="29"/>
    </location>
</feature>
<feature type="region of interest" description="Disordered" evidence="6">
    <location>
        <begin position="1"/>
        <end position="29"/>
    </location>
</feature>
<dbReference type="SUPFAM" id="SSF56801">
    <property type="entry name" value="Acetyl-CoA synthetase-like"/>
    <property type="match status" value="1"/>
</dbReference>
<evidence type="ECO:0000259" key="8">
    <source>
        <dbReference type="Pfam" id="PF13193"/>
    </source>
</evidence>
<dbReference type="PROSITE" id="PS00455">
    <property type="entry name" value="AMP_BINDING"/>
    <property type="match status" value="1"/>
</dbReference>
<comment type="caution">
    <text evidence="10">The sequence shown here is derived from an EMBL/GenBank/DDBJ whole genome shotgun (WGS) entry which is preliminary data.</text>
</comment>
<evidence type="ECO:0000259" key="9">
    <source>
        <dbReference type="Pfam" id="PF16177"/>
    </source>
</evidence>
<dbReference type="InterPro" id="IPR000873">
    <property type="entry name" value="AMP-dep_synth/lig_dom"/>
</dbReference>
<dbReference type="InterPro" id="IPR025110">
    <property type="entry name" value="AMP-bd_C"/>
</dbReference>
<dbReference type="Pfam" id="PF13193">
    <property type="entry name" value="AMP-binding_C"/>
    <property type="match status" value="1"/>
</dbReference>
<evidence type="ECO:0000256" key="2">
    <source>
        <dbReference type="ARBA" id="ARBA00022598"/>
    </source>
</evidence>
<sequence length="703" mass="78044">MSPFSADGPSPRPTDASTAGNNADTTSGSTDELYAEINGTFPFDPSLVDVTYPPIRHEGRKYHISSLDEYKEMHRRSLEDPEGFWGDMAKKELRWIHPFSRVSEGDFTAADYMWFVGGKINACENCVDRWAEERPNDIAIIAEGDDPTKVTTVTYRELRHNVCRFANVLIDKGVRKGDVVTLYMPSIPELAYAMLACARIGAIHSVVFGGYSAASIAERIRDADSHIIITVDESYRGGKTIKMKSIVDEALLSCAGVTTCLVLRYAGVKVNMKEGRDFWLDDLLEHVRPYCPIEVMDSEDSLFLLYTSGSTGRPKGVSHTTGGYLVYAHATTKYIFDAHVGDIFGCVADLGWITGHTYVVYGPLLNGLTTFMFSSLPNYPDPGRYWRMIEQHRITQFYTAPTAIRSLMRHGDDYPRQYDISSVRVLGSVGEPINPEAWRWYYEVVGRGRTNVVDTYWQTENGGIVVAPLAGVTPMKPGSATLPFFGIDVALVDSATGKEILQNDVGGLLVVRRPWPGIFRTLYNSHKRGIVTYFSKVPGSYLTGDAAYRDKDGYIWINGRVDDTLNISGHRIGSADIEHALVEVSYVAEAAAVAFPHPIKGNGIFCFVSLKDGFDIVHDVLERELKLAVRRIVGPFATPDIIISSPNLPKTRSGKIMRRILRKLVSGQAKDLGDTSTLADQTVLEGLTVLCHDVLERFNKHIH</sequence>
<reference evidence="11" key="3">
    <citation type="journal article" date="2021" name="Int. J. Parasitol.">
        <title>Comparative analysis of gene expression between Babesia bovis blood stages and kinetes allowed by improved genome annotation.</title>
        <authorList>
            <person name="Ueti M.W."/>
            <person name="Johnson W.C."/>
            <person name="Kappmeyer L.S."/>
            <person name="Herndon D.R."/>
            <person name="Mousel M.R."/>
            <person name="Reif K.E."/>
            <person name="Taus N.S."/>
            <person name="Ifeonu O.O."/>
            <person name="Silva J.C."/>
            <person name="Suarez C.E."/>
            <person name="Brayton K.A."/>
        </authorList>
    </citation>
    <scope>NUCLEOTIDE SEQUENCE [LARGE SCALE GENOMIC DNA]</scope>
</reference>
<keyword evidence="11" id="KW-1185">Reference proteome</keyword>
<dbReference type="OMA" id="INVSYNC"/>
<dbReference type="Proteomes" id="UP000002173">
    <property type="component" value="Unassembled WGS sequence"/>
</dbReference>
<dbReference type="InterPro" id="IPR045851">
    <property type="entry name" value="AMP-bd_C_sf"/>
</dbReference>
<dbReference type="AlphaFoldDB" id="A7ATQ7"/>
<dbReference type="PANTHER" id="PTHR24095:SF14">
    <property type="entry name" value="ACETYL-COENZYME A SYNTHETASE 1"/>
    <property type="match status" value="1"/>
</dbReference>
<dbReference type="Gene3D" id="3.30.300.30">
    <property type="match status" value="1"/>
</dbReference>
<feature type="domain" description="AMP-dependent synthetase/ligase" evidence="7">
    <location>
        <begin position="128"/>
        <end position="520"/>
    </location>
</feature>
<dbReference type="EC" id="6.2.1.1" evidence="5"/>
<dbReference type="GO" id="GO:0005524">
    <property type="term" value="F:ATP binding"/>
    <property type="evidence" value="ECO:0007669"/>
    <property type="project" value="UniProtKB-UniRule"/>
</dbReference>
<dbReference type="Pfam" id="PF00501">
    <property type="entry name" value="AMP-binding"/>
    <property type="match status" value="1"/>
</dbReference>
<comment type="catalytic activity">
    <reaction evidence="5">
        <text>acetate + ATP + CoA = acetyl-CoA + AMP + diphosphate</text>
        <dbReference type="Rhea" id="RHEA:23176"/>
        <dbReference type="ChEBI" id="CHEBI:30089"/>
        <dbReference type="ChEBI" id="CHEBI:30616"/>
        <dbReference type="ChEBI" id="CHEBI:33019"/>
        <dbReference type="ChEBI" id="CHEBI:57287"/>
        <dbReference type="ChEBI" id="CHEBI:57288"/>
        <dbReference type="ChEBI" id="CHEBI:456215"/>
        <dbReference type="EC" id="6.2.1.1"/>
    </reaction>
</comment>
<dbReference type="Gene3D" id="3.40.50.12780">
    <property type="entry name" value="N-terminal domain of ligase-like"/>
    <property type="match status" value="1"/>
</dbReference>
<evidence type="ECO:0000256" key="4">
    <source>
        <dbReference type="ARBA" id="ARBA00022840"/>
    </source>
</evidence>
<evidence type="ECO:0000313" key="10">
    <source>
        <dbReference type="EMBL" id="EDO06318.1"/>
    </source>
</evidence>
<reference evidence="11" key="2">
    <citation type="journal article" date="2020" name="Data Brief">
        <title>Transcriptome dataset of Babesia bovis life stages within vertebrate and invertebrate hosts.</title>
        <authorList>
            <person name="Ueti M.W."/>
            <person name="Johnson W.C."/>
            <person name="Kappmeyer L.S."/>
            <person name="Herndon D.R."/>
            <person name="Mousel M.R."/>
            <person name="Reif K.E."/>
            <person name="Taus N.S."/>
            <person name="Ifeonu O.O."/>
            <person name="Silva J.C."/>
            <person name="Suarez C.E."/>
            <person name="Brayton K.A."/>
        </authorList>
    </citation>
    <scope>NUCLEOTIDE SEQUENCE [LARGE SCALE GENOMIC DNA]</scope>
</reference>
<dbReference type="Pfam" id="PF16177">
    <property type="entry name" value="ACAS_N"/>
    <property type="match status" value="1"/>
</dbReference>
<evidence type="ECO:0000313" key="11">
    <source>
        <dbReference type="Proteomes" id="UP000002173"/>
    </source>
</evidence>
<evidence type="ECO:0000259" key="7">
    <source>
        <dbReference type="Pfam" id="PF00501"/>
    </source>
</evidence>
<dbReference type="KEGG" id="bbo:BBOV_II003630"/>
<reference evidence="10 11" key="1">
    <citation type="journal article" date="2007" name="PLoS Pathog.">
        <title>Genome sequence of Babesia bovis and comparative analysis of apicomplexan hemoprotozoa.</title>
        <authorList>
            <person name="Brayton K.A."/>
            <person name="Lau A.O.T."/>
            <person name="Herndon D.R."/>
            <person name="Hannick L."/>
            <person name="Kappmeyer L.S."/>
            <person name="Berens S.J."/>
            <person name="Bidwell S.L."/>
            <person name="Brown W.C."/>
            <person name="Crabtree J."/>
            <person name="Fadrosh D."/>
            <person name="Feldblum T."/>
            <person name="Forberger H.A."/>
            <person name="Haas B.J."/>
            <person name="Howell J.M."/>
            <person name="Khouri H."/>
            <person name="Koo H."/>
            <person name="Mann D.J."/>
            <person name="Norimine J."/>
            <person name="Paulsen I.T."/>
            <person name="Radune D."/>
            <person name="Ren Q."/>
            <person name="Smith R.K. Jr."/>
            <person name="Suarez C.E."/>
            <person name="White O."/>
            <person name="Wortman J.R."/>
            <person name="Knowles D.P. Jr."/>
            <person name="McElwain T.F."/>
            <person name="Nene V.M."/>
        </authorList>
    </citation>
    <scope>NUCLEOTIDE SEQUENCE [LARGE SCALE GENOMIC DNA]</scope>
    <source>
        <strain evidence="10">T2Bo</strain>
    </source>
</reference>
<organism evidence="10 11">
    <name type="scientific">Babesia bovis</name>
    <dbReference type="NCBI Taxonomy" id="5865"/>
    <lineage>
        <taxon>Eukaryota</taxon>
        <taxon>Sar</taxon>
        <taxon>Alveolata</taxon>
        <taxon>Apicomplexa</taxon>
        <taxon>Aconoidasida</taxon>
        <taxon>Piroplasmida</taxon>
        <taxon>Babesiidae</taxon>
        <taxon>Babesia</taxon>
    </lineage>
</organism>
<dbReference type="GO" id="GO:0016208">
    <property type="term" value="F:AMP binding"/>
    <property type="evidence" value="ECO:0007669"/>
    <property type="project" value="InterPro"/>
</dbReference>
<dbReference type="RefSeq" id="XP_001609886.1">
    <property type="nucleotide sequence ID" value="XM_001609836.1"/>
</dbReference>
<dbReference type="InterPro" id="IPR042099">
    <property type="entry name" value="ANL_N_sf"/>
</dbReference>
<dbReference type="eggNOG" id="KOG1175">
    <property type="taxonomic scope" value="Eukaryota"/>
</dbReference>
<name>A7ATQ7_BABBO</name>
<proteinExistence type="inferred from homology"/>
<dbReference type="InterPro" id="IPR011904">
    <property type="entry name" value="Ac_CoA_lig"/>
</dbReference>
<evidence type="ECO:0000256" key="6">
    <source>
        <dbReference type="SAM" id="MobiDB-lite"/>
    </source>
</evidence>
<feature type="domain" description="AMP-binding enzyme C-terminal" evidence="8">
    <location>
        <begin position="577"/>
        <end position="655"/>
    </location>
</feature>
<dbReference type="InterPro" id="IPR020845">
    <property type="entry name" value="AMP-binding_CS"/>
</dbReference>
<dbReference type="GO" id="GO:0019427">
    <property type="term" value="P:acetyl-CoA biosynthetic process from acetate"/>
    <property type="evidence" value="ECO:0007669"/>
    <property type="project" value="InterPro"/>
</dbReference>
<dbReference type="GO" id="GO:0003987">
    <property type="term" value="F:acetate-CoA ligase activity"/>
    <property type="evidence" value="ECO:0007669"/>
    <property type="project" value="UniProtKB-UniRule"/>
</dbReference>
<accession>A7ATQ7</accession>
<protein>
    <recommendedName>
        <fullName evidence="5">Acetyl-coenzyme A synthetase</fullName>
        <ecNumber evidence="5">6.2.1.1</ecNumber>
    </recommendedName>
</protein>
<dbReference type="FunCoup" id="A7ATQ7">
    <property type="interactions" value="189"/>
</dbReference>
<dbReference type="NCBIfam" id="TIGR02188">
    <property type="entry name" value="Ac_CoA_lig_AcsA"/>
    <property type="match status" value="1"/>
</dbReference>
<evidence type="ECO:0000256" key="5">
    <source>
        <dbReference type="RuleBase" id="RU361147"/>
    </source>
</evidence>
<keyword evidence="4 5" id="KW-0067">ATP-binding</keyword>
<dbReference type="GeneID" id="5478115"/>
<gene>
    <name evidence="10" type="ORF">BBOV_II003630</name>
</gene>
<keyword evidence="3 5" id="KW-0547">Nucleotide-binding</keyword>